<dbReference type="EMBL" id="RWJN01000104">
    <property type="protein sequence ID" value="TCD67250.1"/>
    <property type="molecule type" value="Genomic_DNA"/>
</dbReference>
<dbReference type="InterPro" id="IPR001214">
    <property type="entry name" value="SET_dom"/>
</dbReference>
<dbReference type="STRING" id="92696.A0A4R0RFX1"/>
<sequence>MPPDERTLENLLFNLLKSGALNLDEGTKAVLRAPCGVVSDRGLPDGMEPHEPNCRHFDPASPEYGDDEFIITQLPPATAAEASTVCMVSGRMARIIVNTPDIGTAVPRPTPSTYCIKEAPGKGLGMYATRDIRAGELIVAERPLLIVPVSMYARRPYPSTVTKEQGLQVMMADTEREYEVMLEKMAPANRAAYMALANSHRFDGSGPILGVIRTNGFGDECMVDSGLGLSNETGGFSIICNDMSRMNHDCAHNTTRYFDMPSFSMQARAIRDIKIGDEITTNYCHTLEPFATRHEILARYDVKCTCALCTNPSESDPLLAQCDIVHGRAPPNFEKRNRAWFTDFSVPNSTDVKPLLSDLVAHIKTGQEASGGYAFTLFELMKTYAARGDIKNTRAYARKYAVWQLATNGKVITDQQIESAFGMTAVAEVVLRLRGKTKAKMANRTVKASK</sequence>
<dbReference type="PANTHER" id="PTHR47332:SF4">
    <property type="entry name" value="SET DOMAIN-CONTAINING PROTEIN 5"/>
    <property type="match status" value="1"/>
</dbReference>
<dbReference type="InterPro" id="IPR046341">
    <property type="entry name" value="SET_dom_sf"/>
</dbReference>
<keyword evidence="3" id="KW-1185">Reference proteome</keyword>
<dbReference type="CDD" id="cd20071">
    <property type="entry name" value="SET_SMYD"/>
    <property type="match status" value="1"/>
</dbReference>
<evidence type="ECO:0000313" key="2">
    <source>
        <dbReference type="EMBL" id="TCD67250.1"/>
    </source>
</evidence>
<reference evidence="2 3" key="1">
    <citation type="submission" date="2018-11" db="EMBL/GenBank/DDBJ databases">
        <title>Genome assembly of Steccherinum ochraceum LE-BIN_3174, the white-rot fungus of the Steccherinaceae family (The Residual Polyporoid clade, Polyporales, Basidiomycota).</title>
        <authorList>
            <person name="Fedorova T.V."/>
            <person name="Glazunova O.A."/>
            <person name="Landesman E.O."/>
            <person name="Moiseenko K.V."/>
            <person name="Psurtseva N.V."/>
            <person name="Savinova O.S."/>
            <person name="Shakhova N.V."/>
            <person name="Tyazhelova T.V."/>
            <person name="Vasina D.V."/>
        </authorList>
    </citation>
    <scope>NUCLEOTIDE SEQUENCE [LARGE SCALE GENOMIC DNA]</scope>
    <source>
        <strain evidence="2 3">LE-BIN_3174</strain>
    </source>
</reference>
<dbReference type="InterPro" id="IPR053185">
    <property type="entry name" value="SET_domain_protein"/>
</dbReference>
<dbReference type="SMART" id="SM00317">
    <property type="entry name" value="SET"/>
    <property type="match status" value="1"/>
</dbReference>
<feature type="domain" description="SET" evidence="1">
    <location>
        <begin position="112"/>
        <end position="284"/>
    </location>
</feature>
<proteinExistence type="predicted"/>
<evidence type="ECO:0000259" key="1">
    <source>
        <dbReference type="PROSITE" id="PS50280"/>
    </source>
</evidence>
<dbReference type="SUPFAM" id="SSF82199">
    <property type="entry name" value="SET domain"/>
    <property type="match status" value="1"/>
</dbReference>
<dbReference type="PROSITE" id="PS50280">
    <property type="entry name" value="SET"/>
    <property type="match status" value="1"/>
</dbReference>
<organism evidence="2 3">
    <name type="scientific">Steccherinum ochraceum</name>
    <dbReference type="NCBI Taxonomy" id="92696"/>
    <lineage>
        <taxon>Eukaryota</taxon>
        <taxon>Fungi</taxon>
        <taxon>Dikarya</taxon>
        <taxon>Basidiomycota</taxon>
        <taxon>Agaricomycotina</taxon>
        <taxon>Agaricomycetes</taxon>
        <taxon>Polyporales</taxon>
        <taxon>Steccherinaceae</taxon>
        <taxon>Steccherinum</taxon>
    </lineage>
</organism>
<dbReference type="Gene3D" id="2.170.270.10">
    <property type="entry name" value="SET domain"/>
    <property type="match status" value="2"/>
</dbReference>
<gene>
    <name evidence="2" type="ORF">EIP91_000327</name>
</gene>
<dbReference type="OrthoDB" id="5945798at2759"/>
<evidence type="ECO:0000313" key="3">
    <source>
        <dbReference type="Proteomes" id="UP000292702"/>
    </source>
</evidence>
<dbReference type="Proteomes" id="UP000292702">
    <property type="component" value="Unassembled WGS sequence"/>
</dbReference>
<dbReference type="AlphaFoldDB" id="A0A4R0RFX1"/>
<name>A0A4R0RFX1_9APHY</name>
<comment type="caution">
    <text evidence="2">The sequence shown here is derived from an EMBL/GenBank/DDBJ whole genome shotgun (WGS) entry which is preliminary data.</text>
</comment>
<dbReference type="Pfam" id="PF00856">
    <property type="entry name" value="SET"/>
    <property type="match status" value="1"/>
</dbReference>
<dbReference type="PANTHER" id="PTHR47332">
    <property type="entry name" value="SET DOMAIN-CONTAINING PROTEIN 5"/>
    <property type="match status" value="1"/>
</dbReference>
<protein>
    <recommendedName>
        <fullName evidence="1">SET domain-containing protein</fullName>
    </recommendedName>
</protein>
<accession>A0A4R0RFX1</accession>